<name>A0AAV5AYU2_9ACTN</name>
<dbReference type="InterPro" id="IPR036390">
    <property type="entry name" value="WH_DNA-bd_sf"/>
</dbReference>
<dbReference type="SMART" id="SM00420">
    <property type="entry name" value="HTH_DEOR"/>
    <property type="match status" value="1"/>
</dbReference>
<evidence type="ECO:0000313" key="5">
    <source>
        <dbReference type="Proteomes" id="UP001055025"/>
    </source>
</evidence>
<keyword evidence="5" id="KW-1185">Reference proteome</keyword>
<dbReference type="AlphaFoldDB" id="A0AAV5AYU2"/>
<evidence type="ECO:0000313" key="4">
    <source>
        <dbReference type="EMBL" id="GJM54437.1"/>
    </source>
</evidence>
<dbReference type="Pfam" id="PF08220">
    <property type="entry name" value="HTH_DeoR"/>
    <property type="match status" value="1"/>
</dbReference>
<comment type="caution">
    <text evidence="4">The sequence shown here is derived from an EMBL/GenBank/DDBJ whole genome shotgun (WGS) entry which is preliminary data.</text>
</comment>
<evidence type="ECO:0000256" key="2">
    <source>
        <dbReference type="ARBA" id="ARBA00023163"/>
    </source>
</evidence>
<evidence type="ECO:0000256" key="1">
    <source>
        <dbReference type="ARBA" id="ARBA00023015"/>
    </source>
</evidence>
<dbReference type="SUPFAM" id="SSF100950">
    <property type="entry name" value="NagB/RpiA/CoA transferase-like"/>
    <property type="match status" value="1"/>
</dbReference>
<dbReference type="PROSITE" id="PS51000">
    <property type="entry name" value="HTH_DEOR_2"/>
    <property type="match status" value="1"/>
</dbReference>
<keyword evidence="2" id="KW-0804">Transcription</keyword>
<dbReference type="InterPro" id="IPR037171">
    <property type="entry name" value="NagB/RpiA_transferase-like"/>
</dbReference>
<dbReference type="Gene3D" id="1.10.10.10">
    <property type="entry name" value="Winged helix-like DNA-binding domain superfamily/Winged helix DNA-binding domain"/>
    <property type="match status" value="1"/>
</dbReference>
<accession>A0AAV5AYU2</accession>
<keyword evidence="1" id="KW-0805">Transcription regulation</keyword>
<dbReference type="SMART" id="SM01134">
    <property type="entry name" value="DeoRC"/>
    <property type="match status" value="1"/>
</dbReference>
<dbReference type="EMBL" id="BQKC01000001">
    <property type="protein sequence ID" value="GJM54437.1"/>
    <property type="molecule type" value="Genomic_DNA"/>
</dbReference>
<dbReference type="InterPro" id="IPR036388">
    <property type="entry name" value="WH-like_DNA-bd_sf"/>
</dbReference>
<dbReference type="PANTHER" id="PTHR30363:SF44">
    <property type="entry name" value="AGA OPERON TRANSCRIPTIONAL REPRESSOR-RELATED"/>
    <property type="match status" value="1"/>
</dbReference>
<dbReference type="InterPro" id="IPR050313">
    <property type="entry name" value="Carb_Metab_HTH_regulators"/>
</dbReference>
<feature type="domain" description="HTH deoR-type" evidence="3">
    <location>
        <begin position="3"/>
        <end position="58"/>
    </location>
</feature>
<organism evidence="4 5">
    <name type="scientific">Granulimonas faecalis</name>
    <dbReference type="NCBI Taxonomy" id="2894155"/>
    <lineage>
        <taxon>Bacteria</taxon>
        <taxon>Bacillati</taxon>
        <taxon>Actinomycetota</taxon>
        <taxon>Coriobacteriia</taxon>
        <taxon>Coriobacteriales</taxon>
        <taxon>Kribbibacteriaceae</taxon>
        <taxon>Granulimonas</taxon>
    </lineage>
</organism>
<dbReference type="InterPro" id="IPR014036">
    <property type="entry name" value="DeoR-like_C"/>
</dbReference>
<dbReference type="RefSeq" id="WP_265590436.1">
    <property type="nucleotide sequence ID" value="NZ_BQKC01000001.1"/>
</dbReference>
<sequence>MFPKERRRAMAAYIDAEGHATVEELAQRFSVSVDSIRKDLKVLAAEGLCRREYGGATRIDRPEPEPASEAALLHGALDLAEEDSAEHSRRAVAARAYMEIADGDAIFLDVSKTCLYIAELLAAGDKRCIVTTNMIDIPTVLAKNPKVTALATGGYLSPDMRGFTGPTTISLLEPLLFEKAFVSCSSISLQKHAVMADVMDDGLVKQRAIENTTYRFLLAEDWKFSNRAGYRFASIGDFTAVVTNESDVAVLGQIASMGIPTLC</sequence>
<dbReference type="PRINTS" id="PR00037">
    <property type="entry name" value="HTHLACR"/>
</dbReference>
<dbReference type="Pfam" id="PF00455">
    <property type="entry name" value="DeoRC"/>
    <property type="match status" value="1"/>
</dbReference>
<dbReference type="SUPFAM" id="SSF46785">
    <property type="entry name" value="Winged helix' DNA-binding domain"/>
    <property type="match status" value="1"/>
</dbReference>
<gene>
    <name evidence="4" type="ORF">ATOP_00920</name>
</gene>
<reference evidence="4" key="1">
    <citation type="journal article" date="2022" name="Int. J. Syst. Evol. Microbiol.">
        <title>Granulimonas faecalis gen. nov., sp. nov., and Leptogranulimonas caecicola gen. nov., sp. nov., novel lactate-producing Atopobiaceae bacteria isolated from mouse intestines, and an emended description of the family Atopobiaceae.</title>
        <authorList>
            <person name="Morinaga K."/>
            <person name="Kusada H."/>
            <person name="Sakamoto S."/>
            <person name="Murakami T."/>
            <person name="Toyoda A."/>
            <person name="Mori H."/>
            <person name="Meng X.Y."/>
            <person name="Takashino M."/>
            <person name="Murotomi K."/>
            <person name="Tamaki H."/>
        </authorList>
    </citation>
    <scope>NUCLEOTIDE SEQUENCE</scope>
    <source>
        <strain evidence="4">OPF53</strain>
    </source>
</reference>
<dbReference type="PANTHER" id="PTHR30363">
    <property type="entry name" value="HTH-TYPE TRANSCRIPTIONAL REGULATOR SRLR-RELATED"/>
    <property type="match status" value="1"/>
</dbReference>
<dbReference type="InterPro" id="IPR001034">
    <property type="entry name" value="DeoR_HTH"/>
</dbReference>
<proteinExistence type="predicted"/>
<protein>
    <submittedName>
        <fullName evidence="4">DeoR family transcriptional regulator</fullName>
    </submittedName>
</protein>
<dbReference type="GO" id="GO:0003700">
    <property type="term" value="F:DNA-binding transcription factor activity"/>
    <property type="evidence" value="ECO:0007669"/>
    <property type="project" value="InterPro"/>
</dbReference>
<dbReference type="Proteomes" id="UP001055025">
    <property type="component" value="Unassembled WGS sequence"/>
</dbReference>
<evidence type="ECO:0000259" key="3">
    <source>
        <dbReference type="PROSITE" id="PS51000"/>
    </source>
</evidence>